<evidence type="ECO:0000313" key="2">
    <source>
        <dbReference type="EMBL" id="HCM30800.1"/>
    </source>
</evidence>
<gene>
    <name evidence="2" type="ORF">DIC32_03445</name>
</gene>
<dbReference type="InterPro" id="IPR048851">
    <property type="entry name" value="PaaA2_dom"/>
</dbReference>
<dbReference type="Pfam" id="PF21217">
    <property type="entry name" value="PaaA2"/>
    <property type="match status" value="1"/>
</dbReference>
<name>A0A3D3FYB7_ACIRA</name>
<accession>A0A3D3FYB7</accession>
<reference evidence="2 3" key="1">
    <citation type="journal article" date="2018" name="Nat. Biotechnol.">
        <title>A standardized bacterial taxonomy based on genome phylogeny substantially revises the tree of life.</title>
        <authorList>
            <person name="Parks D.H."/>
            <person name="Chuvochina M."/>
            <person name="Waite D.W."/>
            <person name="Rinke C."/>
            <person name="Skarshewski A."/>
            <person name="Chaumeil P.A."/>
            <person name="Hugenholtz P."/>
        </authorList>
    </citation>
    <scope>NUCLEOTIDE SEQUENCE [LARGE SCALE GENOMIC DNA]</scope>
    <source>
        <strain evidence="2">UBA10045</strain>
    </source>
</reference>
<comment type="caution">
    <text evidence="2">The sequence shown here is derived from an EMBL/GenBank/DDBJ whole genome shotgun (WGS) entry which is preliminary data.</text>
</comment>
<sequence length="62" mass="7195">MSTIFDPIVSEFDSSDHEAEYNAWFRAKIEKASADPRPAVPHDQVVAHLKKRREEREANTNR</sequence>
<dbReference type="EMBL" id="DPXL01000049">
    <property type="protein sequence ID" value="HCM30800.1"/>
    <property type="molecule type" value="Genomic_DNA"/>
</dbReference>
<dbReference type="Gene3D" id="6.20.450.20">
    <property type="match status" value="1"/>
</dbReference>
<feature type="domain" description="Stability determinant" evidence="1">
    <location>
        <begin position="18"/>
        <end position="47"/>
    </location>
</feature>
<protein>
    <submittedName>
        <fullName evidence="2">Antitoxin</fullName>
    </submittedName>
</protein>
<organism evidence="2 3">
    <name type="scientific">Acinetobacter radioresistens</name>
    <dbReference type="NCBI Taxonomy" id="40216"/>
    <lineage>
        <taxon>Bacteria</taxon>
        <taxon>Pseudomonadati</taxon>
        <taxon>Pseudomonadota</taxon>
        <taxon>Gammaproteobacteria</taxon>
        <taxon>Moraxellales</taxon>
        <taxon>Moraxellaceae</taxon>
        <taxon>Acinetobacter</taxon>
    </lineage>
</organism>
<dbReference type="Proteomes" id="UP000262257">
    <property type="component" value="Unassembled WGS sequence"/>
</dbReference>
<evidence type="ECO:0000313" key="3">
    <source>
        <dbReference type="Proteomes" id="UP000262257"/>
    </source>
</evidence>
<proteinExistence type="predicted"/>
<evidence type="ECO:0000259" key="1">
    <source>
        <dbReference type="Pfam" id="PF21217"/>
    </source>
</evidence>
<dbReference type="AlphaFoldDB" id="A0A3D3FYB7"/>